<proteinExistence type="predicted"/>
<gene>
    <name evidence="1" type="ORF">I5907_09720</name>
</gene>
<dbReference type="EMBL" id="JADWYR010000001">
    <property type="protein sequence ID" value="MBG9376511.1"/>
    <property type="molecule type" value="Genomic_DNA"/>
</dbReference>
<accession>A0A931GUC1</accession>
<protein>
    <submittedName>
        <fullName evidence="1">Four helix bundle protein</fullName>
    </submittedName>
</protein>
<evidence type="ECO:0000313" key="2">
    <source>
        <dbReference type="Proteomes" id="UP000628448"/>
    </source>
</evidence>
<comment type="caution">
    <text evidence="1">The sequence shown here is derived from an EMBL/GenBank/DDBJ whole genome shotgun (WGS) entry which is preliminary data.</text>
</comment>
<dbReference type="Gene3D" id="1.20.1440.60">
    <property type="entry name" value="23S rRNA-intervening sequence"/>
    <property type="match status" value="1"/>
</dbReference>
<dbReference type="SUPFAM" id="SSF158446">
    <property type="entry name" value="IVS-encoded protein-like"/>
    <property type="match status" value="1"/>
</dbReference>
<dbReference type="Proteomes" id="UP000628448">
    <property type="component" value="Unassembled WGS sequence"/>
</dbReference>
<dbReference type="NCBIfam" id="TIGR02436">
    <property type="entry name" value="four helix bundle protein"/>
    <property type="match status" value="1"/>
</dbReference>
<keyword evidence="2" id="KW-1185">Reference proteome</keyword>
<dbReference type="CDD" id="cd16377">
    <property type="entry name" value="23S_rRNA_IVP_like"/>
    <property type="match status" value="1"/>
</dbReference>
<sequence length="120" mass="13529">MFLQLNHQKLDLYSFSKTLVAECYKLTTSLPAHEKFGMISQIRRAALSVHLNIAEGASRKSAAERNRFYEVARGSVIEIDAALDVAKEINYLDNYKIDHLGEVIVRTFKILTGLINSKAD</sequence>
<organism evidence="1 2">
    <name type="scientific">Panacibacter microcysteis</name>
    <dbReference type="NCBI Taxonomy" id="2793269"/>
    <lineage>
        <taxon>Bacteria</taxon>
        <taxon>Pseudomonadati</taxon>
        <taxon>Bacteroidota</taxon>
        <taxon>Chitinophagia</taxon>
        <taxon>Chitinophagales</taxon>
        <taxon>Chitinophagaceae</taxon>
        <taxon>Panacibacter</taxon>
    </lineage>
</organism>
<evidence type="ECO:0000313" key="1">
    <source>
        <dbReference type="EMBL" id="MBG9376511.1"/>
    </source>
</evidence>
<dbReference type="RefSeq" id="WP_196990519.1">
    <property type="nucleotide sequence ID" value="NZ_JADWYR010000001.1"/>
</dbReference>
<reference evidence="1" key="1">
    <citation type="submission" date="2020-11" db="EMBL/GenBank/DDBJ databases">
        <title>Bacterial whole genome sequence for Panacibacter sp. DH6.</title>
        <authorList>
            <person name="Le V."/>
            <person name="Ko S."/>
            <person name="Ahn C.-Y."/>
            <person name="Oh H.-M."/>
        </authorList>
    </citation>
    <scope>NUCLEOTIDE SEQUENCE</scope>
    <source>
        <strain evidence="1">DH6</strain>
    </source>
</reference>
<dbReference type="PANTHER" id="PTHR38471">
    <property type="entry name" value="FOUR HELIX BUNDLE PROTEIN"/>
    <property type="match status" value="1"/>
</dbReference>
<dbReference type="PANTHER" id="PTHR38471:SF2">
    <property type="entry name" value="FOUR HELIX BUNDLE PROTEIN"/>
    <property type="match status" value="1"/>
</dbReference>
<dbReference type="Pfam" id="PF05635">
    <property type="entry name" value="23S_rRNA_IVP"/>
    <property type="match status" value="1"/>
</dbReference>
<dbReference type="InterPro" id="IPR012657">
    <property type="entry name" value="23S_rRNA-intervening_sequence"/>
</dbReference>
<name>A0A931GUC1_9BACT</name>
<dbReference type="AlphaFoldDB" id="A0A931GUC1"/>
<dbReference type="InterPro" id="IPR036583">
    <property type="entry name" value="23S_rRNA_IVS_sf"/>
</dbReference>